<keyword evidence="5" id="KW-0521">NADP</keyword>
<keyword evidence="3 9" id="KW-0812">Transmembrane</keyword>
<evidence type="ECO:0000256" key="9">
    <source>
        <dbReference type="SAM" id="Phobius"/>
    </source>
</evidence>
<evidence type="ECO:0000256" key="6">
    <source>
        <dbReference type="ARBA" id="ARBA00022989"/>
    </source>
</evidence>
<dbReference type="Pfam" id="PF00324">
    <property type="entry name" value="AA_permease"/>
    <property type="match status" value="1"/>
</dbReference>
<dbReference type="GO" id="GO:0004497">
    <property type="term" value="F:monooxygenase activity"/>
    <property type="evidence" value="ECO:0007669"/>
    <property type="project" value="UniProtKB-KW"/>
</dbReference>
<feature type="transmembrane region" description="Helical" evidence="9">
    <location>
        <begin position="153"/>
        <end position="172"/>
    </location>
</feature>
<dbReference type="Gene3D" id="3.50.50.60">
    <property type="entry name" value="FAD/NAD(P)-binding domain"/>
    <property type="match status" value="2"/>
</dbReference>
<dbReference type="InterPro" id="IPR036188">
    <property type="entry name" value="FAD/NAD-bd_sf"/>
</dbReference>
<dbReference type="InterPro" id="IPR004841">
    <property type="entry name" value="AA-permease/SLC12A_dom"/>
</dbReference>
<dbReference type="AlphaFoldDB" id="A0A6G1JXU7"/>
<dbReference type="InterPro" id="IPR050775">
    <property type="entry name" value="FAD-binding_Monooxygenases"/>
</dbReference>
<feature type="transmembrane region" description="Helical" evidence="9">
    <location>
        <begin position="18"/>
        <end position="37"/>
    </location>
</feature>
<dbReference type="Proteomes" id="UP000799428">
    <property type="component" value="Unassembled WGS sequence"/>
</dbReference>
<accession>A0A6G1JXU7</accession>
<keyword evidence="2" id="KW-0285">Flavoprotein</keyword>
<evidence type="ECO:0000313" key="12">
    <source>
        <dbReference type="Proteomes" id="UP000799428"/>
    </source>
</evidence>
<evidence type="ECO:0000259" key="10">
    <source>
        <dbReference type="Pfam" id="PF00324"/>
    </source>
</evidence>
<feature type="transmembrane region" description="Helical" evidence="9">
    <location>
        <begin position="184"/>
        <end position="207"/>
    </location>
</feature>
<feature type="transmembrane region" description="Helical" evidence="9">
    <location>
        <begin position="57"/>
        <end position="77"/>
    </location>
</feature>
<evidence type="ECO:0000256" key="7">
    <source>
        <dbReference type="ARBA" id="ARBA00023002"/>
    </source>
</evidence>
<feature type="transmembrane region" description="Helical" evidence="9">
    <location>
        <begin position="256"/>
        <end position="274"/>
    </location>
</feature>
<keyword evidence="8 9" id="KW-0472">Membrane</keyword>
<feature type="domain" description="Amino acid permease/ SLC12A" evidence="10">
    <location>
        <begin position="18"/>
        <end position="286"/>
    </location>
</feature>
<proteinExistence type="predicted"/>
<evidence type="ECO:0000256" key="4">
    <source>
        <dbReference type="ARBA" id="ARBA00022827"/>
    </source>
</evidence>
<dbReference type="EMBL" id="MU005778">
    <property type="protein sequence ID" value="KAF2705436.1"/>
    <property type="molecule type" value="Genomic_DNA"/>
</dbReference>
<dbReference type="GO" id="GO:0055085">
    <property type="term" value="P:transmembrane transport"/>
    <property type="evidence" value="ECO:0007669"/>
    <property type="project" value="InterPro"/>
</dbReference>
<evidence type="ECO:0000256" key="8">
    <source>
        <dbReference type="ARBA" id="ARBA00023136"/>
    </source>
</evidence>
<dbReference type="PANTHER" id="PTHR43098:SF5">
    <property type="entry name" value="DUAL-FUNCTIONAL MONOOXYGENASE_METHYLTRANSFERASE PSOF"/>
    <property type="match status" value="1"/>
</dbReference>
<keyword evidence="12" id="KW-1185">Reference proteome</keyword>
<evidence type="ECO:0000256" key="2">
    <source>
        <dbReference type="ARBA" id="ARBA00022630"/>
    </source>
</evidence>
<dbReference type="Gene3D" id="1.20.1740.10">
    <property type="entry name" value="Amino acid/polyamine transporter I"/>
    <property type="match status" value="1"/>
</dbReference>
<protein>
    <recommendedName>
        <fullName evidence="10">Amino acid permease/ SLC12A domain-containing protein</fullName>
    </recommendedName>
</protein>
<dbReference type="PANTHER" id="PTHR43098">
    <property type="entry name" value="L-ORNITHINE N(5)-MONOOXYGENASE-RELATED"/>
    <property type="match status" value="1"/>
</dbReference>
<keyword evidence="4" id="KW-0274">FAD</keyword>
<dbReference type="OrthoDB" id="66881at2759"/>
<evidence type="ECO:0000313" key="11">
    <source>
        <dbReference type="EMBL" id="KAF2705436.1"/>
    </source>
</evidence>
<gene>
    <name evidence="11" type="ORF">K504DRAFT_537031</name>
</gene>
<name>A0A6G1JXU7_9PLEO</name>
<organism evidence="11 12">
    <name type="scientific">Pleomassaria siparia CBS 279.74</name>
    <dbReference type="NCBI Taxonomy" id="1314801"/>
    <lineage>
        <taxon>Eukaryota</taxon>
        <taxon>Fungi</taxon>
        <taxon>Dikarya</taxon>
        <taxon>Ascomycota</taxon>
        <taxon>Pezizomycotina</taxon>
        <taxon>Dothideomycetes</taxon>
        <taxon>Pleosporomycetidae</taxon>
        <taxon>Pleosporales</taxon>
        <taxon>Pleomassariaceae</taxon>
        <taxon>Pleomassaria</taxon>
    </lineage>
</organism>
<evidence type="ECO:0000256" key="3">
    <source>
        <dbReference type="ARBA" id="ARBA00022692"/>
    </source>
</evidence>
<dbReference type="SUPFAM" id="SSF51905">
    <property type="entry name" value="FAD/NAD(P)-binding domain"/>
    <property type="match status" value="3"/>
</dbReference>
<evidence type="ECO:0000256" key="1">
    <source>
        <dbReference type="ARBA" id="ARBA00004141"/>
    </source>
</evidence>
<keyword evidence="6 9" id="KW-1133">Transmembrane helix</keyword>
<comment type="subcellular location">
    <subcellularLocation>
        <location evidence="1">Membrane</location>
        <topology evidence="1">Multi-pass membrane protein</topology>
    </subcellularLocation>
</comment>
<sequence length="740" mass="83165">MSCTEQNWENELLERPRVLYVWVFAGFSFYFSAELIVVTGGEMRNSRKNLPIASRHFFYRLVFFYLLGSLAISVICASNAKDLISRAGNANASPFVVAIKSAGISRLPSVVNAGILTSAWSAGNSYLYMSSRSLYSLAIAGQAPKIFTRCNRYGLPSYAGMAASCFAFLAYLSVGSQSGVVFNWFISLTNTAGYTSWMVCCIILIQFRKACNVQGVTVPYRSKIQPYAAWVALFFFAFLLLANGFTVFYLGQLTTSGFVTTYLGIPIFVALWLGHKFTVGKKDPWISAPAEVDLVTNVGERVAEKHDLYKDIQFNTLIKSAHCNDTEHTWTFKDDGMNEYTTTFFISCIGFLSAPTLPAIPGIETFKGESFHTSRWPENLDISRDFAEPSIKSISVFQRTANWSAPLRNSDISFDQMDKHKTEYGAIFERCAKSPSGFLYEADPRKTADVTDDERLAFYEKLYSEPGFSKWLGVFSDRYTDRQANELYSKFIADKIRGRVHDPVVADSLIPKHHRFGTRRVPLESGYFEALNKPNVHLVDLRKTPASHITENSFVTKDGKAQELDVLIYATGFDPITGAFSAIERHAKDDRPLVASSDTKQGQRAIWLDHRPRTFLGLTERAMPNMFMVLGPHQPFGNAKRNIEHAVKVVSDLLQFCKDNNYTYVEPTQKAVDEWSEHVVECSKGAILTNEIDSWMTGVNTNVDGKTVRNVARYAGSVIEYRKRCEDCKVSGYQGLEFLK</sequence>
<reference evidence="11" key="1">
    <citation type="journal article" date="2020" name="Stud. Mycol.">
        <title>101 Dothideomycetes genomes: a test case for predicting lifestyles and emergence of pathogens.</title>
        <authorList>
            <person name="Haridas S."/>
            <person name="Albert R."/>
            <person name="Binder M."/>
            <person name="Bloem J."/>
            <person name="Labutti K."/>
            <person name="Salamov A."/>
            <person name="Andreopoulos B."/>
            <person name="Baker S."/>
            <person name="Barry K."/>
            <person name="Bills G."/>
            <person name="Bluhm B."/>
            <person name="Cannon C."/>
            <person name="Castanera R."/>
            <person name="Culley D."/>
            <person name="Daum C."/>
            <person name="Ezra D."/>
            <person name="Gonzalez J."/>
            <person name="Henrissat B."/>
            <person name="Kuo A."/>
            <person name="Liang C."/>
            <person name="Lipzen A."/>
            <person name="Lutzoni F."/>
            <person name="Magnuson J."/>
            <person name="Mondo S."/>
            <person name="Nolan M."/>
            <person name="Ohm R."/>
            <person name="Pangilinan J."/>
            <person name="Park H.-J."/>
            <person name="Ramirez L."/>
            <person name="Alfaro M."/>
            <person name="Sun H."/>
            <person name="Tritt A."/>
            <person name="Yoshinaga Y."/>
            <person name="Zwiers L.-H."/>
            <person name="Turgeon B."/>
            <person name="Goodwin S."/>
            <person name="Spatafora J."/>
            <person name="Crous P."/>
            <person name="Grigoriev I."/>
        </authorList>
    </citation>
    <scope>NUCLEOTIDE SEQUENCE</scope>
    <source>
        <strain evidence="11">CBS 279.74</strain>
    </source>
</reference>
<dbReference type="GO" id="GO:0016020">
    <property type="term" value="C:membrane"/>
    <property type="evidence" value="ECO:0007669"/>
    <property type="project" value="UniProtKB-SubCell"/>
</dbReference>
<feature type="transmembrane region" description="Helical" evidence="9">
    <location>
        <begin position="227"/>
        <end position="250"/>
    </location>
</feature>
<evidence type="ECO:0000256" key="5">
    <source>
        <dbReference type="ARBA" id="ARBA00022857"/>
    </source>
</evidence>
<keyword evidence="7" id="KW-0560">Oxidoreductase</keyword>